<dbReference type="GO" id="GO:0005737">
    <property type="term" value="C:cytoplasm"/>
    <property type="evidence" value="ECO:0007669"/>
    <property type="project" value="TreeGrafter"/>
</dbReference>
<dbReference type="InterPro" id="IPR057567">
    <property type="entry name" value="TPR_TTI1_C"/>
</dbReference>
<dbReference type="STRING" id="90262.A0A1X2J026"/>
<evidence type="ECO:0000313" key="5">
    <source>
        <dbReference type="Proteomes" id="UP000193560"/>
    </source>
</evidence>
<dbReference type="PANTHER" id="PTHR18460">
    <property type="entry name" value="TEL2 INTERACTING PROTEIN 1 TTI1 FAMILY MEMBER"/>
    <property type="match status" value="1"/>
</dbReference>
<feature type="region of interest" description="Disordered" evidence="1">
    <location>
        <begin position="334"/>
        <end position="370"/>
    </location>
</feature>
<accession>A0A1X2J026</accession>
<feature type="region of interest" description="Disordered" evidence="1">
    <location>
        <begin position="964"/>
        <end position="998"/>
    </location>
</feature>
<dbReference type="OrthoDB" id="49511at2759"/>
<dbReference type="InterPro" id="IPR049362">
    <property type="entry name" value="TTI1_rpt"/>
</dbReference>
<dbReference type="EMBL" id="MCGE01000001">
    <property type="protein sequence ID" value="ORZ25161.1"/>
    <property type="molecule type" value="Genomic_DNA"/>
</dbReference>
<dbReference type="Pfam" id="PF21547">
    <property type="entry name" value="TTI1"/>
    <property type="match status" value="1"/>
</dbReference>
<feature type="domain" description="TTI1 C-terminal TPR" evidence="3">
    <location>
        <begin position="932"/>
        <end position="1186"/>
    </location>
</feature>
<evidence type="ECO:0000259" key="3">
    <source>
        <dbReference type="Pfam" id="PF24181"/>
    </source>
</evidence>
<dbReference type="InterPro" id="IPR057566">
    <property type="entry name" value="TPR_TTI1_N"/>
</dbReference>
<evidence type="ECO:0000256" key="1">
    <source>
        <dbReference type="SAM" id="MobiDB-lite"/>
    </source>
</evidence>
<sequence length="1244" mass="139798">MADLEEQLTDTRRDLFMQIRIICDPLYKFDGPLTRDFTRTAGACLSDLLQLLNGVQDPETTIDAVLIDTVVYSLLRLFKQTAQISTRPDTIVQGVLENLLFLLNETAWACTFTPTLMKQYLILFTNCLNQTRQSNTNINSLDGDGDKQNSNQVVSAVTSGATEIIKLLAIECISASLPIPASRVTRTTSPYKKNQPYQHRHNMNLLPDLLSEQFIYVISQCITELLDTIEHDHDLALRLAALDTLHQLLFDNIQESDYLISFMPGVVSKLCKVVWQKQEKENNQVITYALDLLGDMVQTVMDNRFNKSFISNVDSLDDLKHLWHTISIRDKSLGSGTGNDDDDEDKSNNADGIHSTSANPQQGSIQVKRSQEWYTKSKSTLYTFFKDIMKISHHPNWNVRLAFVNLSYKLLTCCWATLDNCIPIFIDTMVQLIDDDYPQVATTCKERIAQLKSTRLFVATLMPKLKEGLYSAILSLPQQLISGDEQSKLYAMRRITGYTYFLQHHAGTVFDTSLNRISDGWLAALEIDKHSLNVLEEKQSARYIELENDGIMDEAEDHHPSRTVTFPKLRFTHLVTTATADQAAHMLNVIGRYAPVQRWLTHFMEYIQVDAFSNDNALSSLDQLLPQAAFVVHSLLAGAASTEIDDDISMDSMVTYDDDDDDNDDDGDGDQRLAKLELQQQAQRILKGMAETLMAATTTTLGSKNKKATAVMADNSTRVDLEGNRVVTLCLGLQIVSLAVGVLGKEKTTEHLITLLYPILAHLGSTNVAIHSYAMIALDNIALICGERNGRLLAMSNMDYIINSVSQRIWMLYDNPQAPLVLKALVHVCGLTSLDYLQDSVEEIFYALDRYHLHEGLCRQLCGVLVEIVQTAATSISAAAVVDSDGKRSSGNGDDDDDRNKSTVGSVSSPIEEFIKQHQQAKEDASTVFDTPSTMDDIGKYFMAQRKDGKEDKDILELMAQTEAAGKAQNNDDGNATDDGGDDAEGNQKADDSTIPLTNPQDLTLKIMLKSTHFLTSPSDQLRSQMLQLFTNGVRILATKTDKLDPVIHQAWPLIMNRLDDTTHYVAFYAAQLVQVLAETRGEFISQRFMDNVWPRYQRLLHQGDINMSKATLIYSTYSYPHRLQRCLLETLMRAADHIPLNQPVVLAMLESTTWLLSEIHVHPELQTLAIQLYLTLFRHHPDTVWLHVFTLLETPVLQPPQIRDDLDIKLNALVVPDWMAAHNKDYYTNAGRIMASMDQDPHV</sequence>
<dbReference type="PANTHER" id="PTHR18460:SF3">
    <property type="entry name" value="TELO2-INTERACTING PROTEIN 1 HOMOLOG"/>
    <property type="match status" value="1"/>
</dbReference>
<protein>
    <submittedName>
        <fullName evidence="4">Armadillo-type protein</fullName>
    </submittedName>
</protein>
<evidence type="ECO:0000259" key="2">
    <source>
        <dbReference type="Pfam" id="PF24173"/>
    </source>
</evidence>
<feature type="region of interest" description="Disordered" evidence="1">
    <location>
        <begin position="883"/>
        <end position="909"/>
    </location>
</feature>
<organism evidence="4 5">
    <name type="scientific">Absidia repens</name>
    <dbReference type="NCBI Taxonomy" id="90262"/>
    <lineage>
        <taxon>Eukaryota</taxon>
        <taxon>Fungi</taxon>
        <taxon>Fungi incertae sedis</taxon>
        <taxon>Mucoromycota</taxon>
        <taxon>Mucoromycotina</taxon>
        <taxon>Mucoromycetes</taxon>
        <taxon>Mucorales</taxon>
        <taxon>Cunninghamellaceae</taxon>
        <taxon>Absidia</taxon>
    </lineage>
</organism>
<dbReference type="Pfam" id="PF24181">
    <property type="entry name" value="TPR_TTI1_C"/>
    <property type="match status" value="1"/>
</dbReference>
<name>A0A1X2J026_9FUNG</name>
<dbReference type="Proteomes" id="UP000193560">
    <property type="component" value="Unassembled WGS sequence"/>
</dbReference>
<dbReference type="Pfam" id="PF24173">
    <property type="entry name" value="TPR_TTI1_N"/>
    <property type="match status" value="1"/>
</dbReference>
<comment type="caution">
    <text evidence="4">The sequence shown here is derived from an EMBL/GenBank/DDBJ whole genome shotgun (WGS) entry which is preliminary data.</text>
</comment>
<dbReference type="InterPro" id="IPR052587">
    <property type="entry name" value="TELO2-interacting_protein_1"/>
</dbReference>
<dbReference type="SUPFAM" id="SSF48371">
    <property type="entry name" value="ARM repeat"/>
    <property type="match status" value="1"/>
</dbReference>
<evidence type="ECO:0000313" key="4">
    <source>
        <dbReference type="EMBL" id="ORZ25161.1"/>
    </source>
</evidence>
<dbReference type="Pfam" id="PF24176">
    <property type="entry name" value="TPR_TTI1_2nd"/>
    <property type="match status" value="1"/>
</dbReference>
<feature type="compositionally biased region" description="Polar residues" evidence="1">
    <location>
        <begin position="354"/>
        <end position="370"/>
    </location>
</feature>
<feature type="domain" description="TTI1 N-terminal TPR" evidence="2">
    <location>
        <begin position="205"/>
        <end position="436"/>
    </location>
</feature>
<dbReference type="AlphaFoldDB" id="A0A1X2J026"/>
<reference evidence="4 5" key="1">
    <citation type="submission" date="2016-07" db="EMBL/GenBank/DDBJ databases">
        <title>Pervasive Adenine N6-methylation of Active Genes in Fungi.</title>
        <authorList>
            <consortium name="DOE Joint Genome Institute"/>
            <person name="Mondo S.J."/>
            <person name="Dannebaum R.O."/>
            <person name="Kuo R.C."/>
            <person name="Labutti K."/>
            <person name="Haridas S."/>
            <person name="Kuo A."/>
            <person name="Salamov A."/>
            <person name="Ahrendt S.R."/>
            <person name="Lipzen A."/>
            <person name="Sullivan W."/>
            <person name="Andreopoulos W.B."/>
            <person name="Clum A."/>
            <person name="Lindquist E."/>
            <person name="Daum C."/>
            <person name="Ramamoorthy G.K."/>
            <person name="Gryganskyi A."/>
            <person name="Culley D."/>
            <person name="Magnuson J.K."/>
            <person name="James T.Y."/>
            <person name="O'Malley M.A."/>
            <person name="Stajich J.E."/>
            <person name="Spatafora J.W."/>
            <person name="Visel A."/>
            <person name="Grigoriev I.V."/>
        </authorList>
    </citation>
    <scope>NUCLEOTIDE SEQUENCE [LARGE SCALE GENOMIC DNA]</scope>
    <source>
        <strain evidence="4 5">NRRL 1336</strain>
    </source>
</reference>
<dbReference type="InterPro" id="IPR016024">
    <property type="entry name" value="ARM-type_fold"/>
</dbReference>
<proteinExistence type="predicted"/>
<gene>
    <name evidence="4" type="ORF">BCR42DRAFT_399545</name>
</gene>
<feature type="compositionally biased region" description="Acidic residues" evidence="1">
    <location>
        <begin position="975"/>
        <end position="985"/>
    </location>
</feature>
<keyword evidence="5" id="KW-1185">Reference proteome</keyword>